<keyword evidence="3" id="KW-1133">Transmembrane helix</keyword>
<dbReference type="Gene3D" id="3.30.40.10">
    <property type="entry name" value="Zinc/RING finger domain, C3HC4 (zinc finger)"/>
    <property type="match status" value="1"/>
</dbReference>
<evidence type="ECO:0000256" key="2">
    <source>
        <dbReference type="SAM" id="MobiDB-lite"/>
    </source>
</evidence>
<dbReference type="PROSITE" id="PS50089">
    <property type="entry name" value="ZF_RING_2"/>
    <property type="match status" value="1"/>
</dbReference>
<keyword evidence="3" id="KW-0812">Transmembrane</keyword>
<feature type="compositionally biased region" description="Low complexity" evidence="2">
    <location>
        <begin position="157"/>
        <end position="166"/>
    </location>
</feature>
<keyword evidence="3" id="KW-0472">Membrane</keyword>
<protein>
    <submittedName>
        <fullName evidence="5">RING-H2 finger protein ATL80-like protein</fullName>
    </submittedName>
</protein>
<reference evidence="5 6" key="1">
    <citation type="journal article" date="2019" name="Nat. Plants">
        <title>Stout camphor tree genome fills gaps in understanding of flowering plant genome evolution.</title>
        <authorList>
            <person name="Chaw S.M."/>
            <person name="Liu Y.C."/>
            <person name="Wu Y.W."/>
            <person name="Wang H.Y."/>
            <person name="Lin C.I."/>
            <person name="Wu C.S."/>
            <person name="Ke H.M."/>
            <person name="Chang L.Y."/>
            <person name="Hsu C.Y."/>
            <person name="Yang H.T."/>
            <person name="Sudianto E."/>
            <person name="Hsu M.H."/>
            <person name="Wu K.P."/>
            <person name="Wang L.N."/>
            <person name="Leebens-Mack J.H."/>
            <person name="Tsai I.J."/>
        </authorList>
    </citation>
    <scope>NUCLEOTIDE SEQUENCE [LARGE SCALE GENOMIC DNA]</scope>
    <source>
        <strain evidence="6">cv. Chaw 1501</strain>
        <tissue evidence="5">Young leaves</tissue>
    </source>
</reference>
<dbReference type="GO" id="GO:0008270">
    <property type="term" value="F:zinc ion binding"/>
    <property type="evidence" value="ECO:0007669"/>
    <property type="project" value="UniProtKB-KW"/>
</dbReference>
<dbReference type="Pfam" id="PF13639">
    <property type="entry name" value="zf-RING_2"/>
    <property type="match status" value="1"/>
</dbReference>
<keyword evidence="6" id="KW-1185">Reference proteome</keyword>
<evidence type="ECO:0000256" key="3">
    <source>
        <dbReference type="SAM" id="Phobius"/>
    </source>
</evidence>
<keyword evidence="1" id="KW-0863">Zinc-finger</keyword>
<feature type="domain" description="RING-type" evidence="4">
    <location>
        <begin position="79"/>
        <end position="121"/>
    </location>
</feature>
<dbReference type="SUPFAM" id="SSF57850">
    <property type="entry name" value="RING/U-box"/>
    <property type="match status" value="1"/>
</dbReference>
<feature type="region of interest" description="Disordered" evidence="2">
    <location>
        <begin position="154"/>
        <end position="183"/>
    </location>
</feature>
<dbReference type="CDD" id="cd16461">
    <property type="entry name" value="RING-H2_EL5-like"/>
    <property type="match status" value="1"/>
</dbReference>
<evidence type="ECO:0000256" key="1">
    <source>
        <dbReference type="PROSITE-ProRule" id="PRU00175"/>
    </source>
</evidence>
<gene>
    <name evidence="5" type="ORF">CKAN_01553600</name>
</gene>
<name>A0A3S3N1R7_9MAGN</name>
<dbReference type="EMBL" id="QPKB01000006">
    <property type="protein sequence ID" value="RWR86628.1"/>
    <property type="molecule type" value="Genomic_DNA"/>
</dbReference>
<dbReference type="OrthoDB" id="8062037at2759"/>
<proteinExistence type="predicted"/>
<dbReference type="AlphaFoldDB" id="A0A3S3N1R7"/>
<comment type="caution">
    <text evidence="5">The sequence shown here is derived from an EMBL/GenBank/DDBJ whole genome shotgun (WGS) entry which is preliminary data.</text>
</comment>
<dbReference type="SMART" id="SM00184">
    <property type="entry name" value="RING"/>
    <property type="match status" value="1"/>
</dbReference>
<feature type="transmembrane region" description="Helical" evidence="3">
    <location>
        <begin position="6"/>
        <end position="26"/>
    </location>
</feature>
<feature type="compositionally biased region" description="Basic and acidic residues" evidence="2">
    <location>
        <begin position="167"/>
        <end position="176"/>
    </location>
</feature>
<evidence type="ECO:0000313" key="6">
    <source>
        <dbReference type="Proteomes" id="UP000283530"/>
    </source>
</evidence>
<organism evidence="5 6">
    <name type="scientific">Cinnamomum micranthum f. kanehirae</name>
    <dbReference type="NCBI Taxonomy" id="337451"/>
    <lineage>
        <taxon>Eukaryota</taxon>
        <taxon>Viridiplantae</taxon>
        <taxon>Streptophyta</taxon>
        <taxon>Embryophyta</taxon>
        <taxon>Tracheophyta</taxon>
        <taxon>Spermatophyta</taxon>
        <taxon>Magnoliopsida</taxon>
        <taxon>Magnoliidae</taxon>
        <taxon>Laurales</taxon>
        <taxon>Lauraceae</taxon>
        <taxon>Cinnamomum</taxon>
    </lineage>
</organism>
<sequence length="196" mass="21940">MNMITTVFGFAMSATFIFLVFTRFICRKIRGNDPRSVFESQTISEQVRSINGLQPFVIDALPVTEFDNEAFCSKEQAQCSICLGEYKDKEKLRMLPTCGHNFHLTCIDIWLQRQSTCPICRLSLLGLSEARSTMSSPTFGGALQTVDTSDVVRDHSSQQLCSPESSSHGEHNHEHLGSVPRNLESEIAREAETGHH</sequence>
<accession>A0A3S3N1R7</accession>
<evidence type="ECO:0000313" key="5">
    <source>
        <dbReference type="EMBL" id="RWR86628.1"/>
    </source>
</evidence>
<dbReference type="InterPro" id="IPR001841">
    <property type="entry name" value="Znf_RING"/>
</dbReference>
<evidence type="ECO:0000259" key="4">
    <source>
        <dbReference type="PROSITE" id="PS50089"/>
    </source>
</evidence>
<keyword evidence="1" id="KW-0479">Metal-binding</keyword>
<dbReference type="Proteomes" id="UP000283530">
    <property type="component" value="Unassembled WGS sequence"/>
</dbReference>
<dbReference type="PANTHER" id="PTHR47035:SF4">
    <property type="entry name" value="OS02G0676500 PROTEIN"/>
    <property type="match status" value="1"/>
</dbReference>
<keyword evidence="1" id="KW-0862">Zinc</keyword>
<dbReference type="STRING" id="337451.A0A3S3N1R7"/>
<dbReference type="InterPro" id="IPR013083">
    <property type="entry name" value="Znf_RING/FYVE/PHD"/>
</dbReference>
<dbReference type="PANTHER" id="PTHR47035">
    <property type="entry name" value="OS11G0150450 PROTEIN"/>
    <property type="match status" value="1"/>
</dbReference>
<dbReference type="InterPro" id="IPR053070">
    <property type="entry name" value="RING-type_E3_ubiquitin-ligase"/>
</dbReference>